<reference evidence="2" key="1">
    <citation type="journal article" date="2022" name="Nat. Commun.">
        <title>Chromosome evolution and the genetic basis of agronomically important traits in greater yam.</title>
        <authorList>
            <person name="Bredeson J.V."/>
            <person name="Lyons J.B."/>
            <person name="Oniyinde I.O."/>
            <person name="Okereke N.R."/>
            <person name="Kolade O."/>
            <person name="Nnabue I."/>
            <person name="Nwadili C.O."/>
            <person name="Hribova E."/>
            <person name="Parker M."/>
            <person name="Nwogha J."/>
            <person name="Shu S."/>
            <person name="Carlson J."/>
            <person name="Kariba R."/>
            <person name="Muthemba S."/>
            <person name="Knop K."/>
            <person name="Barton G.J."/>
            <person name="Sherwood A.V."/>
            <person name="Lopez-Montes A."/>
            <person name="Asiedu R."/>
            <person name="Jamnadass R."/>
            <person name="Muchugi A."/>
            <person name="Goodstein D."/>
            <person name="Egesi C.N."/>
            <person name="Featherston J."/>
            <person name="Asfaw A."/>
            <person name="Simpson G.G."/>
            <person name="Dolezel J."/>
            <person name="Hendre P.S."/>
            <person name="Van Deynze A."/>
            <person name="Kumar P.L."/>
            <person name="Obidiegwu J.E."/>
            <person name="Bhattacharjee R."/>
            <person name="Rokhsar D.S."/>
        </authorList>
    </citation>
    <scope>NUCLEOTIDE SEQUENCE [LARGE SCALE GENOMIC DNA]</scope>
    <source>
        <strain evidence="2">cv. TDa95/00328</strain>
    </source>
</reference>
<keyword evidence="2" id="KW-1185">Reference proteome</keyword>
<comment type="caution">
    <text evidence="1">The sequence shown here is derived from an EMBL/GenBank/DDBJ whole genome shotgun (WGS) entry which is preliminary data.</text>
</comment>
<evidence type="ECO:0000313" key="2">
    <source>
        <dbReference type="Proteomes" id="UP000827976"/>
    </source>
</evidence>
<evidence type="ECO:0000313" key="1">
    <source>
        <dbReference type="EMBL" id="KAH7685914.1"/>
    </source>
</evidence>
<sequence>MPDGSSQVINTHQHRQQGRQVPSRYLRDLFQDGSKTQKKRKVPQLFAKALLANKREKPRVHMKRKITTREVVHIAVFLNVIM</sequence>
<proteinExistence type="predicted"/>
<name>A0ACB7WCT0_DIOAL</name>
<accession>A0ACB7WCT0</accession>
<gene>
    <name evidence="1" type="ORF">IHE45_04G070600</name>
</gene>
<organism evidence="1 2">
    <name type="scientific">Dioscorea alata</name>
    <name type="common">Purple yam</name>
    <dbReference type="NCBI Taxonomy" id="55571"/>
    <lineage>
        <taxon>Eukaryota</taxon>
        <taxon>Viridiplantae</taxon>
        <taxon>Streptophyta</taxon>
        <taxon>Embryophyta</taxon>
        <taxon>Tracheophyta</taxon>
        <taxon>Spermatophyta</taxon>
        <taxon>Magnoliopsida</taxon>
        <taxon>Liliopsida</taxon>
        <taxon>Dioscoreales</taxon>
        <taxon>Dioscoreaceae</taxon>
        <taxon>Dioscorea</taxon>
    </lineage>
</organism>
<protein>
    <submittedName>
        <fullName evidence="1">Uncharacterized protein</fullName>
    </submittedName>
</protein>
<dbReference type="Proteomes" id="UP000827976">
    <property type="component" value="Chromosome 4"/>
</dbReference>
<dbReference type="EMBL" id="CM037014">
    <property type="protein sequence ID" value="KAH7685914.1"/>
    <property type="molecule type" value="Genomic_DNA"/>
</dbReference>